<keyword evidence="2" id="KW-0732">Signal</keyword>
<protein>
    <submittedName>
        <fullName evidence="8">Acyl-homoserine-lactone acylase</fullName>
        <ecNumber evidence="8">3.5.1.97</ecNumber>
    </submittedName>
</protein>
<organism evidence="8 9">
    <name type="scientific">Stakelama sediminis</name>
    <dbReference type="NCBI Taxonomy" id="463200"/>
    <lineage>
        <taxon>Bacteria</taxon>
        <taxon>Pseudomonadati</taxon>
        <taxon>Pseudomonadota</taxon>
        <taxon>Alphaproteobacteria</taxon>
        <taxon>Sphingomonadales</taxon>
        <taxon>Sphingomonadaceae</taxon>
        <taxon>Stakelama</taxon>
    </lineage>
</organism>
<feature type="transmembrane region" description="Helical" evidence="7">
    <location>
        <begin position="7"/>
        <end position="25"/>
    </location>
</feature>
<evidence type="ECO:0000256" key="6">
    <source>
        <dbReference type="PIRSR" id="PIRSR001227-2"/>
    </source>
</evidence>
<dbReference type="SUPFAM" id="SSF56235">
    <property type="entry name" value="N-terminal nucleophile aminohydrolases (Ntn hydrolases)"/>
    <property type="match status" value="1"/>
</dbReference>
<evidence type="ECO:0000256" key="4">
    <source>
        <dbReference type="ARBA" id="ARBA00023145"/>
    </source>
</evidence>
<dbReference type="GO" id="GO:0017000">
    <property type="term" value="P:antibiotic biosynthetic process"/>
    <property type="evidence" value="ECO:0007669"/>
    <property type="project" value="InterPro"/>
</dbReference>
<evidence type="ECO:0000256" key="1">
    <source>
        <dbReference type="ARBA" id="ARBA00006586"/>
    </source>
</evidence>
<dbReference type="Pfam" id="PF01804">
    <property type="entry name" value="Penicil_amidase"/>
    <property type="match status" value="1"/>
</dbReference>
<dbReference type="InterPro" id="IPR043146">
    <property type="entry name" value="Penicillin_amidase_N_B-knob"/>
</dbReference>
<evidence type="ECO:0000313" key="8">
    <source>
        <dbReference type="EMBL" id="MBB5717615.1"/>
    </source>
</evidence>
<dbReference type="InterPro" id="IPR014395">
    <property type="entry name" value="Pen/GL7ACA/AHL_acylase"/>
</dbReference>
<keyword evidence="6" id="KW-0106">Calcium</keyword>
<feature type="binding site" evidence="6">
    <location>
        <position position="286"/>
    </location>
    <ligand>
        <name>Ca(2+)</name>
        <dbReference type="ChEBI" id="CHEBI:29108"/>
    </ligand>
</feature>
<evidence type="ECO:0000256" key="5">
    <source>
        <dbReference type="PIRSR" id="PIRSR001227-1"/>
    </source>
</evidence>
<dbReference type="PANTHER" id="PTHR34218:SF3">
    <property type="entry name" value="ACYL-HOMOSERINE LACTONE ACYLASE PVDQ"/>
    <property type="match status" value="1"/>
</dbReference>
<evidence type="ECO:0000313" key="9">
    <source>
        <dbReference type="Proteomes" id="UP000554342"/>
    </source>
</evidence>
<keyword evidence="9" id="KW-1185">Reference proteome</keyword>
<dbReference type="AlphaFoldDB" id="A0A840YVN4"/>
<reference evidence="8 9" key="1">
    <citation type="submission" date="2020-08" db="EMBL/GenBank/DDBJ databases">
        <title>Genomic Encyclopedia of Type Strains, Phase IV (KMG-IV): sequencing the most valuable type-strain genomes for metagenomic binning, comparative biology and taxonomic classification.</title>
        <authorList>
            <person name="Goeker M."/>
        </authorList>
    </citation>
    <scope>NUCLEOTIDE SEQUENCE [LARGE SCALE GENOMIC DNA]</scope>
    <source>
        <strain evidence="8 9">DSM 27203</strain>
    </source>
</reference>
<keyword evidence="7" id="KW-0812">Transmembrane</keyword>
<dbReference type="GO" id="GO:0016811">
    <property type="term" value="F:hydrolase activity, acting on carbon-nitrogen (but not peptide) bonds, in linear amides"/>
    <property type="evidence" value="ECO:0007669"/>
    <property type="project" value="InterPro"/>
</dbReference>
<evidence type="ECO:0000256" key="2">
    <source>
        <dbReference type="ARBA" id="ARBA00022729"/>
    </source>
</evidence>
<sequence length="711" mass="78725">MRRVWRIGGGIFVLVLLVAIGLMVWEPLTAHRASPPPQHRYDVVIKRDTFGVPHIFGKTDAGVAYGIAYAHAEDDFPTLQEVMAATRGRLGALTGEDGARTDYIVHLLDVRGTVARHYDEQPADVWALLDGYAAGLNHYADTHHDEVKLSRLFPIDGRDVAAAFVLRSPFFFGLGDQLKALSGGDPLPKESAGAMPQAPNITPGGPPEVRNGSNAFAVAPGRSGTGVTRLVSNSHQPWSGAVAWYELVVHSGQGWDFAGATFPGAPYPLLGHNRTLGWTNTVNRPDLTDIYKLVLDKAGDKYRFDGVWRPLEKHRVWLRVRMGPFVLPVPKMVYRAVQGPVIENAKGAFAIRYAGMDELRMVEQYYRLNKARNWTEWNRAMALQGVPATNFIYADAAGNIGLIYNAMFPKRKPGYDYSKILPGDTSKDYEPGTVPWSMVPKNMNPKSGFIINANDTPYLAAGKGSELDPKDFSPLLGIETDLTNRAVRAVELMEGAPEITEQALENIKFDTGVSRQSWAYGWMRSVQAVDPKGDPLLQRAHDVLARWDWNFDGHGPADALAAMVMRDGVVRNYPRKPLGNPRTALRKAAEHLQNYFGRLDPPLGQVLRLHHGKVDLPLDGGPDVLRAMGRWESGPNGRLKVVHGDSFIMFMIWDRNGKVHSKSIVPYGAATSRPDSPHYSDQAPLFVAHRFKPVLFTSDELKGHVEKSYRP</sequence>
<dbReference type="Proteomes" id="UP000554342">
    <property type="component" value="Unassembled WGS sequence"/>
</dbReference>
<dbReference type="Gene3D" id="1.10.1400.10">
    <property type="match status" value="1"/>
</dbReference>
<keyword evidence="3 8" id="KW-0378">Hydrolase</keyword>
<dbReference type="EC" id="3.5.1.97" evidence="8"/>
<comment type="similarity">
    <text evidence="1">Belongs to the peptidase S45 family.</text>
</comment>
<evidence type="ECO:0000256" key="7">
    <source>
        <dbReference type="SAM" id="Phobius"/>
    </source>
</evidence>
<dbReference type="InterPro" id="IPR023343">
    <property type="entry name" value="Penicillin_amidase_dom1"/>
</dbReference>
<dbReference type="EMBL" id="JACIJI010000001">
    <property type="protein sequence ID" value="MBB5717615.1"/>
    <property type="molecule type" value="Genomic_DNA"/>
</dbReference>
<dbReference type="InterPro" id="IPR029055">
    <property type="entry name" value="Ntn_hydrolases_N"/>
</dbReference>
<keyword evidence="4" id="KW-0865">Zymogen</keyword>
<dbReference type="Gene3D" id="2.30.120.10">
    <property type="match status" value="1"/>
</dbReference>
<dbReference type="Gene3D" id="3.60.20.10">
    <property type="entry name" value="Glutamine Phosphoribosylpyrophosphate, subunit 1, domain 1"/>
    <property type="match status" value="1"/>
</dbReference>
<feature type="active site" description="Nucleophile" evidence="5">
    <location>
        <position position="213"/>
    </location>
</feature>
<evidence type="ECO:0000256" key="3">
    <source>
        <dbReference type="ARBA" id="ARBA00022801"/>
    </source>
</evidence>
<comment type="cofactor">
    <cofactor evidence="6">
        <name>Ca(2+)</name>
        <dbReference type="ChEBI" id="CHEBI:29108"/>
    </cofactor>
    <text evidence="6">Binds 1 Ca(2+) ion per dimer.</text>
</comment>
<accession>A0A840YVN4</accession>
<dbReference type="RefSeq" id="WP_184001359.1">
    <property type="nucleotide sequence ID" value="NZ_BAABIF010000004.1"/>
</dbReference>
<keyword evidence="6" id="KW-0479">Metal-binding</keyword>
<comment type="caution">
    <text evidence="8">The sequence shown here is derived from an EMBL/GenBank/DDBJ whole genome shotgun (WGS) entry which is preliminary data.</text>
</comment>
<dbReference type="InterPro" id="IPR043147">
    <property type="entry name" value="Penicillin_amidase_A-knob"/>
</dbReference>
<feature type="binding site" evidence="6">
    <location>
        <position position="289"/>
    </location>
    <ligand>
        <name>Ca(2+)</name>
        <dbReference type="ChEBI" id="CHEBI:29108"/>
    </ligand>
</feature>
<keyword evidence="7" id="KW-1133">Transmembrane helix</keyword>
<dbReference type="GO" id="GO:0046872">
    <property type="term" value="F:metal ion binding"/>
    <property type="evidence" value="ECO:0007669"/>
    <property type="project" value="UniProtKB-KW"/>
</dbReference>
<dbReference type="PIRSF" id="PIRSF001227">
    <property type="entry name" value="Pen_acylase"/>
    <property type="match status" value="1"/>
</dbReference>
<dbReference type="Gene3D" id="1.10.439.10">
    <property type="entry name" value="Penicillin Amidohydrolase, domain 1"/>
    <property type="match status" value="1"/>
</dbReference>
<dbReference type="PANTHER" id="PTHR34218">
    <property type="entry name" value="PEPTIDASE S45 PENICILLIN AMIDASE"/>
    <property type="match status" value="1"/>
</dbReference>
<dbReference type="InterPro" id="IPR002692">
    <property type="entry name" value="S45"/>
</dbReference>
<keyword evidence="7" id="KW-0472">Membrane</keyword>
<name>A0A840YVN4_9SPHN</name>
<proteinExistence type="inferred from homology"/>
<gene>
    <name evidence="8" type="ORF">FHR23_000522</name>
</gene>